<protein>
    <submittedName>
        <fullName evidence="2">Uncharacterized protein</fullName>
    </submittedName>
</protein>
<dbReference type="Pfam" id="PF18759">
    <property type="entry name" value="Plavaka"/>
    <property type="match status" value="1"/>
</dbReference>
<feature type="region of interest" description="Disordered" evidence="1">
    <location>
        <begin position="46"/>
        <end position="129"/>
    </location>
</feature>
<sequence>MLDIQVPENSSQAGGSADIPEYRENSHRNVAAIEDLFGYYSEEELPWPAEFGPNTSNDFAGERGPPESDNEDGDGSEDEADGLMAQYEGGWEPPVAPFDPESPQADERASLEPEPEPEDHGLPDRERRNNAEEPLSCGISVAHFPLDTAGAVMLQPADETGYSGYHERLQDDGNIWAPFVSCVDFKVGHWAKLRGPSSTAVSELLEIPGVVEALGLSFKNSVELNKIIDKKIPAQRPRFRRTEVVVAGEAYDLYFRDILECVRALYGDPEFAQYLVFRPERHYADEDQTVRLFHDLHTGKWWWNTQKKLERRSPGATIIPVLLSSDKTQVTLFRNKSAYPIYMTIGNLPKDIRRKPSRRAQILLGYLPTTRLEHITNLAARRRTLANLFHACMRYIVQPLKDAGWNGIQLASGDGVMRRGHPLLACYIGDYPEQLLVTGIKTGECPSCDVPRGSLGSLDEPFELRSLSEILAALQNVDGDPVEFFRACREAGIKPLYRPFWDDLPYSNIFHSITPDVLHQLYQGIVKHLIAWIKSAFSEAEIDARCKRLPPNHNIRLFEKGISILSRVSGTEHDQICRFLLGVIIDIRLPNNASPARLVRAVRGLLDFLYLAQYPCHSDQTLGLLDDALTRFHDNKAIFIDLGIRSAFKLPKLHSLRHYVSMIQRFGTTDNYTTAYTERLHIDLAKDAYRATNHKDEYSQMTMWLERKEKMLYHANYVNWHLGLFPNDSHDQRREPVPPDVTYMREFKVAKHPSARAITFEKLAAGYGAPFFSAALARFVVEVTNPGLTVRQAEDAAANVIIPFWSIAVFHKIRFNAIDSLGRKDDTTTIDAIHCKPKRKDRQGREVPARFDTALVNLGSGSSTGIEGYRVAQVKVVFILPQQARSALFGAAEAGAPRHLAYVEWFSPFAEEPERHHGMYKISRATRNGERQASIVPLTNIRRSVHLIPKFGTVAPREWSSSNVLDKCSTFFMNPFSDRHAYLTLF</sequence>
<name>A0A0C9WFL2_9AGAM</name>
<dbReference type="HOGENOM" id="CLU_006344_4_3_1"/>
<organism evidence="2 3">
    <name type="scientific">Hydnomerulius pinastri MD-312</name>
    <dbReference type="NCBI Taxonomy" id="994086"/>
    <lineage>
        <taxon>Eukaryota</taxon>
        <taxon>Fungi</taxon>
        <taxon>Dikarya</taxon>
        <taxon>Basidiomycota</taxon>
        <taxon>Agaricomycotina</taxon>
        <taxon>Agaricomycetes</taxon>
        <taxon>Agaricomycetidae</taxon>
        <taxon>Boletales</taxon>
        <taxon>Boletales incertae sedis</taxon>
        <taxon>Leucogyrophana</taxon>
    </lineage>
</organism>
<evidence type="ECO:0000256" key="1">
    <source>
        <dbReference type="SAM" id="MobiDB-lite"/>
    </source>
</evidence>
<dbReference type="InterPro" id="IPR041078">
    <property type="entry name" value="Plavaka"/>
</dbReference>
<reference evidence="2 3" key="1">
    <citation type="submission" date="2014-04" db="EMBL/GenBank/DDBJ databases">
        <title>Evolutionary Origins and Diversification of the Mycorrhizal Mutualists.</title>
        <authorList>
            <consortium name="DOE Joint Genome Institute"/>
            <consortium name="Mycorrhizal Genomics Consortium"/>
            <person name="Kohler A."/>
            <person name="Kuo A."/>
            <person name="Nagy L.G."/>
            <person name="Floudas D."/>
            <person name="Copeland A."/>
            <person name="Barry K.W."/>
            <person name="Cichocki N."/>
            <person name="Veneault-Fourrey C."/>
            <person name="LaButti K."/>
            <person name="Lindquist E.A."/>
            <person name="Lipzen A."/>
            <person name="Lundell T."/>
            <person name="Morin E."/>
            <person name="Murat C."/>
            <person name="Riley R."/>
            <person name="Ohm R."/>
            <person name="Sun H."/>
            <person name="Tunlid A."/>
            <person name="Henrissat B."/>
            <person name="Grigoriev I.V."/>
            <person name="Hibbett D.S."/>
            <person name="Martin F."/>
        </authorList>
    </citation>
    <scope>NUCLEOTIDE SEQUENCE [LARGE SCALE GENOMIC DNA]</scope>
    <source>
        <strain evidence="2 3">MD-312</strain>
    </source>
</reference>
<accession>A0A0C9WFL2</accession>
<dbReference type="Proteomes" id="UP000053820">
    <property type="component" value="Unassembled WGS sequence"/>
</dbReference>
<dbReference type="EMBL" id="KN839845">
    <property type="protein sequence ID" value="KIJ64931.1"/>
    <property type="molecule type" value="Genomic_DNA"/>
</dbReference>
<proteinExistence type="predicted"/>
<evidence type="ECO:0000313" key="2">
    <source>
        <dbReference type="EMBL" id="KIJ64931.1"/>
    </source>
</evidence>
<feature type="compositionally biased region" description="Acidic residues" evidence="1">
    <location>
        <begin position="68"/>
        <end position="81"/>
    </location>
</feature>
<feature type="compositionally biased region" description="Basic and acidic residues" evidence="1">
    <location>
        <begin position="118"/>
        <end position="129"/>
    </location>
</feature>
<feature type="region of interest" description="Disordered" evidence="1">
    <location>
        <begin position="1"/>
        <end position="25"/>
    </location>
</feature>
<evidence type="ECO:0000313" key="3">
    <source>
        <dbReference type="Proteomes" id="UP000053820"/>
    </source>
</evidence>
<dbReference type="OrthoDB" id="3245051at2759"/>
<gene>
    <name evidence="2" type="ORF">HYDPIDRAFT_28277</name>
</gene>
<dbReference type="AlphaFoldDB" id="A0A0C9WFL2"/>
<keyword evidence="3" id="KW-1185">Reference proteome</keyword>